<keyword evidence="2 6" id="KW-0963">Cytoplasm</keyword>
<dbReference type="InterPro" id="IPR030842">
    <property type="entry name" value="TF_NusA_bacterial"/>
</dbReference>
<dbReference type="CDD" id="cd22531">
    <property type="entry name" value="KH-II_NusA_arch_rpt2"/>
    <property type="match status" value="1"/>
</dbReference>
<dbReference type="GO" id="GO:0006353">
    <property type="term" value="P:DNA-templated transcription termination"/>
    <property type="evidence" value="ECO:0007669"/>
    <property type="project" value="UniProtKB-UniRule"/>
</dbReference>
<dbReference type="Gene3D" id="3.30.300.20">
    <property type="match status" value="2"/>
</dbReference>
<dbReference type="CDD" id="cd22530">
    <property type="entry name" value="KH-II_NusA_arch_rpt1"/>
    <property type="match status" value="1"/>
</dbReference>
<dbReference type="Proteomes" id="UP000199076">
    <property type="component" value="Unassembled WGS sequence"/>
</dbReference>
<dbReference type="PANTHER" id="PTHR22648">
    <property type="entry name" value="TRANSCRIPTION TERMINATION FACTOR NUSA"/>
    <property type="match status" value="1"/>
</dbReference>
<reference evidence="10" key="1">
    <citation type="submission" date="2016-10" db="EMBL/GenBank/DDBJ databases">
        <authorList>
            <person name="Varghese N."/>
            <person name="Submissions S."/>
        </authorList>
    </citation>
    <scope>NUCLEOTIDE SEQUENCE [LARGE SCALE GENOMIC DNA]</scope>
    <source>
        <strain evidence="10">IBRC-M 10760</strain>
    </source>
</reference>
<evidence type="ECO:0000313" key="9">
    <source>
        <dbReference type="EMBL" id="SDG10266.1"/>
    </source>
</evidence>
<evidence type="ECO:0000256" key="3">
    <source>
        <dbReference type="ARBA" id="ARBA00022884"/>
    </source>
</evidence>
<keyword evidence="3" id="KW-0694">RNA-binding</keyword>
<keyword evidence="1 6" id="KW-0806">Transcription termination</keyword>
<keyword evidence="5 6" id="KW-0804">Transcription</keyword>
<dbReference type="GO" id="GO:0005829">
    <property type="term" value="C:cytosol"/>
    <property type="evidence" value="ECO:0007669"/>
    <property type="project" value="TreeGrafter"/>
</dbReference>
<dbReference type="EMBL" id="FNBK01000015">
    <property type="protein sequence ID" value="SDG10266.1"/>
    <property type="molecule type" value="Genomic_DNA"/>
</dbReference>
<dbReference type="SUPFAM" id="SSF54814">
    <property type="entry name" value="Prokaryotic type KH domain (KH-domain type II)"/>
    <property type="match status" value="2"/>
</dbReference>
<dbReference type="InterPro" id="IPR010212">
    <property type="entry name" value="NusA_arc"/>
</dbReference>
<dbReference type="PANTHER" id="PTHR22648:SF0">
    <property type="entry name" value="TRANSCRIPTION TERMINATION_ANTITERMINATION PROTEIN NUSA"/>
    <property type="match status" value="1"/>
</dbReference>
<evidence type="ECO:0000259" key="7">
    <source>
        <dbReference type="Pfam" id="PF07650"/>
    </source>
</evidence>
<comment type="function">
    <text evidence="6">Participates in transcription termination.</text>
</comment>
<dbReference type="InterPro" id="IPR015946">
    <property type="entry name" value="KH_dom-like_a/b"/>
</dbReference>
<feature type="domain" description="KH type-2" evidence="7">
    <location>
        <begin position="20"/>
        <end position="73"/>
    </location>
</feature>
<dbReference type="RefSeq" id="WP_092694455.1">
    <property type="nucleotide sequence ID" value="NZ_FNBK01000015.1"/>
</dbReference>
<protein>
    <recommendedName>
        <fullName evidence="6">Probable transcription termination protein NusA</fullName>
    </recommendedName>
</protein>
<dbReference type="Pfam" id="PF07650">
    <property type="entry name" value="KH_2"/>
    <property type="match status" value="1"/>
</dbReference>
<dbReference type="STRING" id="660518.SAMN05216218_11535"/>
<dbReference type="GO" id="GO:0003723">
    <property type="term" value="F:RNA binding"/>
    <property type="evidence" value="ECO:0007669"/>
    <property type="project" value="UniProtKB-KW"/>
</dbReference>
<evidence type="ECO:0000256" key="5">
    <source>
        <dbReference type="ARBA" id="ARBA00023163"/>
    </source>
</evidence>
<keyword evidence="4 6" id="KW-0805">Transcription regulation</keyword>
<proteinExistence type="inferred from homology"/>
<sequence>MTISLSDRERQFLARFEDEVGVTVRDCVVDEEYDRVLYVVEAGEMAEAIGPGGRNVERIEDDLGRDVELIEDADTAEAFVANALAPAAVYNVTISENDDRVAYAEVDHDDTGVAIGKDGKNIEAARRLADRHFDVDDIQLT</sequence>
<comment type="subcellular location">
    <subcellularLocation>
        <location evidence="6">Cytoplasm</location>
    </subcellularLocation>
</comment>
<dbReference type="HAMAP" id="MF_00945_A">
    <property type="entry name" value="NusA_A"/>
    <property type="match status" value="1"/>
</dbReference>
<accession>A0A1G7RHF5</accession>
<name>A0A1G7RHF5_9EURY</name>
<dbReference type="InterPro" id="IPR004044">
    <property type="entry name" value="KH_dom_type_2"/>
</dbReference>
<keyword evidence="10" id="KW-1185">Reference proteome</keyword>
<dbReference type="InterPro" id="IPR009019">
    <property type="entry name" value="KH_sf_prok-type"/>
</dbReference>
<dbReference type="OrthoDB" id="4116at2157"/>
<dbReference type="GO" id="GO:0031564">
    <property type="term" value="P:transcription antitermination"/>
    <property type="evidence" value="ECO:0007669"/>
    <property type="project" value="InterPro"/>
</dbReference>
<dbReference type="NCBIfam" id="TIGR01952">
    <property type="entry name" value="nusA_arch"/>
    <property type="match status" value="1"/>
</dbReference>
<evidence type="ECO:0000313" key="10">
    <source>
        <dbReference type="Proteomes" id="UP000199076"/>
    </source>
</evidence>
<organism evidence="9 10">
    <name type="scientific">Halorientalis regularis</name>
    <dbReference type="NCBI Taxonomy" id="660518"/>
    <lineage>
        <taxon>Archaea</taxon>
        <taxon>Methanobacteriati</taxon>
        <taxon>Methanobacteriota</taxon>
        <taxon>Stenosarchaea group</taxon>
        <taxon>Halobacteria</taxon>
        <taxon>Halobacteriales</taxon>
        <taxon>Haloarculaceae</taxon>
        <taxon>Halorientalis</taxon>
    </lineage>
</organism>
<evidence type="ECO:0000256" key="4">
    <source>
        <dbReference type="ARBA" id="ARBA00023015"/>
    </source>
</evidence>
<feature type="domain" description="NusA-like second KH" evidence="8">
    <location>
        <begin position="77"/>
        <end position="138"/>
    </location>
</feature>
<dbReference type="InterPro" id="IPR058582">
    <property type="entry name" value="KH_NusA_2nd"/>
</dbReference>
<evidence type="ECO:0000256" key="1">
    <source>
        <dbReference type="ARBA" id="ARBA00022472"/>
    </source>
</evidence>
<evidence type="ECO:0000256" key="6">
    <source>
        <dbReference type="HAMAP-Rule" id="MF_00945"/>
    </source>
</evidence>
<dbReference type="Pfam" id="PF26594">
    <property type="entry name" value="KH_NusA_2nd"/>
    <property type="match status" value="1"/>
</dbReference>
<evidence type="ECO:0000256" key="2">
    <source>
        <dbReference type="ARBA" id="ARBA00022490"/>
    </source>
</evidence>
<comment type="similarity">
    <text evidence="6">Belongs to the NusA family.</text>
</comment>
<evidence type="ECO:0000259" key="8">
    <source>
        <dbReference type="Pfam" id="PF26594"/>
    </source>
</evidence>
<gene>
    <name evidence="6" type="primary">nusA</name>
    <name evidence="9" type="ORF">SAMN05216218_11535</name>
</gene>
<dbReference type="AlphaFoldDB" id="A0A1G7RHF5"/>